<dbReference type="PANTHER" id="PTHR46797">
    <property type="entry name" value="HTH-TYPE TRANSCRIPTIONAL REGULATOR"/>
    <property type="match status" value="1"/>
</dbReference>
<dbReference type="PROSITE" id="PS50943">
    <property type="entry name" value="HTH_CROC1"/>
    <property type="match status" value="1"/>
</dbReference>
<proteinExistence type="predicted"/>
<feature type="domain" description="HTH cro/C1-type" evidence="2">
    <location>
        <begin position="16"/>
        <end position="70"/>
    </location>
</feature>
<dbReference type="SUPFAM" id="SSF48452">
    <property type="entry name" value="TPR-like"/>
    <property type="match status" value="1"/>
</dbReference>
<dbReference type="PANTHER" id="PTHR46797:SF1">
    <property type="entry name" value="METHYLPHOSPHONATE SYNTHASE"/>
    <property type="match status" value="1"/>
</dbReference>
<protein>
    <recommendedName>
        <fullName evidence="2">HTH cro/C1-type domain-containing protein</fullName>
    </recommendedName>
</protein>
<comment type="caution">
    <text evidence="3">The sequence shown here is derived from an EMBL/GenBank/DDBJ whole genome shotgun (WGS) entry which is preliminary data.</text>
</comment>
<dbReference type="InterPro" id="IPR050807">
    <property type="entry name" value="TransReg_Diox_bact_type"/>
</dbReference>
<dbReference type="InterPro" id="IPR010982">
    <property type="entry name" value="Lambda_DNA-bd_dom_sf"/>
</dbReference>
<dbReference type="SMART" id="SM00530">
    <property type="entry name" value="HTH_XRE"/>
    <property type="match status" value="1"/>
</dbReference>
<gene>
    <name evidence="3" type="ORF">GCM10010357_18860</name>
</gene>
<evidence type="ECO:0000313" key="3">
    <source>
        <dbReference type="EMBL" id="GAA0397976.1"/>
    </source>
</evidence>
<dbReference type="SUPFAM" id="SSF47413">
    <property type="entry name" value="lambda repressor-like DNA-binding domains"/>
    <property type="match status" value="1"/>
</dbReference>
<dbReference type="Gene3D" id="1.10.260.40">
    <property type="entry name" value="lambda repressor-like DNA-binding domains"/>
    <property type="match status" value="1"/>
</dbReference>
<dbReference type="Pfam" id="PF01381">
    <property type="entry name" value="HTH_3"/>
    <property type="match status" value="1"/>
</dbReference>
<dbReference type="EMBL" id="BAAABX010000019">
    <property type="protein sequence ID" value="GAA0397976.1"/>
    <property type="molecule type" value="Genomic_DNA"/>
</dbReference>
<organism evidence="3 4">
    <name type="scientific">Streptomyces luteireticuli</name>
    <dbReference type="NCBI Taxonomy" id="173858"/>
    <lineage>
        <taxon>Bacteria</taxon>
        <taxon>Bacillati</taxon>
        <taxon>Actinomycetota</taxon>
        <taxon>Actinomycetes</taxon>
        <taxon>Kitasatosporales</taxon>
        <taxon>Streptomycetaceae</taxon>
        <taxon>Streptomyces</taxon>
    </lineage>
</organism>
<dbReference type="InterPro" id="IPR011990">
    <property type="entry name" value="TPR-like_helical_dom_sf"/>
</dbReference>
<evidence type="ECO:0000313" key="4">
    <source>
        <dbReference type="Proteomes" id="UP001500879"/>
    </source>
</evidence>
<dbReference type="Gene3D" id="1.25.40.10">
    <property type="entry name" value="Tetratricopeptide repeat domain"/>
    <property type="match status" value="1"/>
</dbReference>
<evidence type="ECO:0000256" key="1">
    <source>
        <dbReference type="ARBA" id="ARBA00023125"/>
    </source>
</evidence>
<dbReference type="Proteomes" id="UP001500879">
    <property type="component" value="Unassembled WGS sequence"/>
</dbReference>
<sequence>MESTAVERTPAAGENIQLLRKSRGMSQTKLARTASVSTSLLSKIEQGIRAASPPVVAAIAEALHVSTARIYGQPFMGPSEQSDLMTKLRTVVRGYTLPKEDVPPPEELAKDLRKAGELRASTKYLELLRMLPRLLGQVTAAAMEEPGETVVWSDVADVYGCAYSVAHRLVQPDLADLVVARQTWAARQTWNPRAEAGAAWNEAGTHQSAGHYGDGLAIIDRAITGYERALRLGPATQEEVHALGSLHLRGVVLASRAKDHGATRSHVEKAKALAEQMPHDVLAHNTTFGPGNVALYELASHIELGRPDEATELSGPLIRTPPQGLRPSRIGRLCIDAARAHLAVNDHSGAEEALRQAHKVTPQMAQVHPMAREVLRVLVIHHERSKPELVTMAQRSGLMAEL</sequence>
<dbReference type="CDD" id="cd00093">
    <property type="entry name" value="HTH_XRE"/>
    <property type="match status" value="1"/>
</dbReference>
<dbReference type="InterPro" id="IPR001387">
    <property type="entry name" value="Cro/C1-type_HTH"/>
</dbReference>
<keyword evidence="1" id="KW-0238">DNA-binding</keyword>
<evidence type="ECO:0000259" key="2">
    <source>
        <dbReference type="PROSITE" id="PS50943"/>
    </source>
</evidence>
<keyword evidence="4" id="KW-1185">Reference proteome</keyword>
<dbReference type="RefSeq" id="WP_344021984.1">
    <property type="nucleotide sequence ID" value="NZ_BAAABX010000019.1"/>
</dbReference>
<accession>A0ABP3IF66</accession>
<reference evidence="4" key="1">
    <citation type="journal article" date="2019" name="Int. J. Syst. Evol. Microbiol.">
        <title>The Global Catalogue of Microorganisms (GCM) 10K type strain sequencing project: providing services to taxonomists for standard genome sequencing and annotation.</title>
        <authorList>
            <consortium name="The Broad Institute Genomics Platform"/>
            <consortium name="The Broad Institute Genome Sequencing Center for Infectious Disease"/>
            <person name="Wu L."/>
            <person name="Ma J."/>
        </authorList>
    </citation>
    <scope>NUCLEOTIDE SEQUENCE [LARGE SCALE GENOMIC DNA]</scope>
    <source>
        <strain evidence="4">JCM 4788</strain>
    </source>
</reference>
<name>A0ABP3IF66_9ACTN</name>